<dbReference type="EMBL" id="BKAJ01000253">
    <property type="protein sequence ID" value="GEP61765.1"/>
    <property type="molecule type" value="Genomic_DNA"/>
</dbReference>
<reference evidence="2 3" key="1">
    <citation type="submission" date="2019-07" db="EMBL/GenBank/DDBJ databases">
        <title>Whole genome shotgun sequence of Reyranella soli NBRC 108950.</title>
        <authorList>
            <person name="Hosoyama A."/>
            <person name="Uohara A."/>
            <person name="Ohji S."/>
            <person name="Ichikawa N."/>
        </authorList>
    </citation>
    <scope>NUCLEOTIDE SEQUENCE [LARGE SCALE GENOMIC DNA]</scope>
    <source>
        <strain evidence="2 3">NBRC 108950</strain>
    </source>
</reference>
<dbReference type="Gene3D" id="3.40.190.10">
    <property type="entry name" value="Periplasmic binding protein-like II"/>
    <property type="match status" value="1"/>
</dbReference>
<protein>
    <recommendedName>
        <fullName evidence="4">ABC transporter substrate-binding protein</fullName>
    </recommendedName>
</protein>
<name>A0A512NS45_9HYPH</name>
<dbReference type="PANTHER" id="PTHR42928">
    <property type="entry name" value="TRICARBOXYLATE-BINDING PROTEIN"/>
    <property type="match status" value="1"/>
</dbReference>
<evidence type="ECO:0008006" key="4">
    <source>
        <dbReference type="Google" id="ProtNLM"/>
    </source>
</evidence>
<accession>A0A512NS45</accession>
<dbReference type="Gene3D" id="3.40.190.150">
    <property type="entry name" value="Bordetella uptake gene, domain 1"/>
    <property type="match status" value="1"/>
</dbReference>
<dbReference type="InterPro" id="IPR005064">
    <property type="entry name" value="BUG"/>
</dbReference>
<proteinExistence type="inferred from homology"/>
<gene>
    <name evidence="2" type="ORF">RSO01_89310</name>
</gene>
<evidence type="ECO:0000313" key="2">
    <source>
        <dbReference type="EMBL" id="GEP61765.1"/>
    </source>
</evidence>
<evidence type="ECO:0000313" key="3">
    <source>
        <dbReference type="Proteomes" id="UP000321058"/>
    </source>
</evidence>
<keyword evidence="3" id="KW-1185">Reference proteome</keyword>
<comment type="similarity">
    <text evidence="1">Belongs to the UPF0065 (bug) family.</text>
</comment>
<dbReference type="AlphaFoldDB" id="A0A512NS45"/>
<dbReference type="InterPro" id="IPR042100">
    <property type="entry name" value="Bug_dom1"/>
</dbReference>
<sequence length="319" mass="33368">MAVSAGSAAIAAAGFVPQGLAQPRVKVARILTGYMPGLPDAAARLVAGQMREYASSMVVETRPGASGRVAVEAVKYASVDGSVILFAPLGFITLFPHVYKTLSYQPQDFIPVSTVASSANVLTVGPKVPGDVRTLGDFVAWCRANPRDATYGTAGVGTSLHFIGAMLGRMAGFEFVHVPYQGRAAAHDVQKGTIASAILPIGSTLGLVEAGALRALATTGPHRSLFLADVPTMAEAGYPELQDVTWFGFFLPAKTPTDIVESLDGGIQEALRADEVKSGMAKLSVEIDAISKGDFARLIASESDRWKTIVQATGFVPTD</sequence>
<dbReference type="Proteomes" id="UP000321058">
    <property type="component" value="Unassembled WGS sequence"/>
</dbReference>
<dbReference type="PANTHER" id="PTHR42928:SF5">
    <property type="entry name" value="BLR1237 PROTEIN"/>
    <property type="match status" value="1"/>
</dbReference>
<dbReference type="SUPFAM" id="SSF53850">
    <property type="entry name" value="Periplasmic binding protein-like II"/>
    <property type="match status" value="1"/>
</dbReference>
<comment type="caution">
    <text evidence="2">The sequence shown here is derived from an EMBL/GenBank/DDBJ whole genome shotgun (WGS) entry which is preliminary data.</text>
</comment>
<dbReference type="Pfam" id="PF03401">
    <property type="entry name" value="TctC"/>
    <property type="match status" value="1"/>
</dbReference>
<organism evidence="2 3">
    <name type="scientific">Reyranella soli</name>
    <dbReference type="NCBI Taxonomy" id="1230389"/>
    <lineage>
        <taxon>Bacteria</taxon>
        <taxon>Pseudomonadati</taxon>
        <taxon>Pseudomonadota</taxon>
        <taxon>Alphaproteobacteria</taxon>
        <taxon>Hyphomicrobiales</taxon>
        <taxon>Reyranellaceae</taxon>
        <taxon>Reyranella</taxon>
    </lineage>
</organism>
<evidence type="ECO:0000256" key="1">
    <source>
        <dbReference type="ARBA" id="ARBA00006987"/>
    </source>
</evidence>